<name>A0A8H7CHA9_9AGAR</name>
<feature type="transmembrane region" description="Helical" evidence="2">
    <location>
        <begin position="137"/>
        <end position="154"/>
    </location>
</feature>
<proteinExistence type="predicted"/>
<evidence type="ECO:0000313" key="3">
    <source>
        <dbReference type="EMBL" id="KAF7335952.1"/>
    </source>
</evidence>
<dbReference type="OrthoDB" id="3038990at2759"/>
<gene>
    <name evidence="3" type="ORF">MSAN_02308600</name>
</gene>
<reference evidence="3" key="1">
    <citation type="submission" date="2020-05" db="EMBL/GenBank/DDBJ databases">
        <title>Mycena genomes resolve the evolution of fungal bioluminescence.</title>
        <authorList>
            <person name="Tsai I.J."/>
        </authorList>
    </citation>
    <scope>NUCLEOTIDE SEQUENCE</scope>
    <source>
        <strain evidence="3">160909Yilan</strain>
    </source>
</reference>
<dbReference type="EMBL" id="JACAZH010000038">
    <property type="protein sequence ID" value="KAF7335952.1"/>
    <property type="molecule type" value="Genomic_DNA"/>
</dbReference>
<keyword evidence="4" id="KW-1185">Reference proteome</keyword>
<dbReference type="Proteomes" id="UP000623467">
    <property type="component" value="Unassembled WGS sequence"/>
</dbReference>
<organism evidence="3 4">
    <name type="scientific">Mycena sanguinolenta</name>
    <dbReference type="NCBI Taxonomy" id="230812"/>
    <lineage>
        <taxon>Eukaryota</taxon>
        <taxon>Fungi</taxon>
        <taxon>Dikarya</taxon>
        <taxon>Basidiomycota</taxon>
        <taxon>Agaricomycotina</taxon>
        <taxon>Agaricomycetes</taxon>
        <taxon>Agaricomycetidae</taxon>
        <taxon>Agaricales</taxon>
        <taxon>Marasmiineae</taxon>
        <taxon>Mycenaceae</taxon>
        <taxon>Mycena</taxon>
    </lineage>
</organism>
<comment type="caution">
    <text evidence="3">The sequence shown here is derived from an EMBL/GenBank/DDBJ whole genome shotgun (WGS) entry which is preliminary data.</text>
</comment>
<keyword evidence="2" id="KW-1133">Transmembrane helix</keyword>
<evidence type="ECO:0000256" key="1">
    <source>
        <dbReference type="SAM" id="MobiDB-lite"/>
    </source>
</evidence>
<protein>
    <submittedName>
        <fullName evidence="3">Uncharacterized protein</fullName>
    </submittedName>
</protein>
<feature type="transmembrane region" description="Helical" evidence="2">
    <location>
        <begin position="160"/>
        <end position="181"/>
    </location>
</feature>
<dbReference type="AlphaFoldDB" id="A0A8H7CHA9"/>
<sequence>MPCPSLLASALFARRQPLHCCSFLRVTAVLHESKIAYAVFFVLWMAVLGASLTAPVGVRAAHLGPTAQCITTTIPDNLEVSAIVPLINDTAIFLAVSYRILVNTIEADSFIARLRAFVGGTGLSALSRALLQSGQHFYLVAVAANVTLLVLFNLPHLSPLYPAMIAVPAFALINAMACLVFRKIKLGLISSDGISQVPTISFDSDFHATTNSSSLPSHFSRKDSTAAGFGTYTTFPPDDRADARHHNENIKPTNLA</sequence>
<evidence type="ECO:0000313" key="4">
    <source>
        <dbReference type="Proteomes" id="UP000623467"/>
    </source>
</evidence>
<feature type="compositionally biased region" description="Basic and acidic residues" evidence="1">
    <location>
        <begin position="237"/>
        <end position="249"/>
    </location>
</feature>
<keyword evidence="2" id="KW-0812">Transmembrane</keyword>
<feature type="transmembrane region" description="Helical" evidence="2">
    <location>
        <begin position="36"/>
        <end position="58"/>
    </location>
</feature>
<feature type="region of interest" description="Disordered" evidence="1">
    <location>
        <begin position="234"/>
        <end position="256"/>
    </location>
</feature>
<accession>A0A8H7CHA9</accession>
<evidence type="ECO:0000256" key="2">
    <source>
        <dbReference type="SAM" id="Phobius"/>
    </source>
</evidence>
<keyword evidence="2" id="KW-0472">Membrane</keyword>